<comment type="caution">
    <text evidence="1">The sequence shown here is derived from an EMBL/GenBank/DDBJ whole genome shotgun (WGS) entry which is preliminary data.</text>
</comment>
<gene>
    <name evidence="1" type="ORF">GMARGA_LOCUS27486</name>
</gene>
<evidence type="ECO:0000313" key="1">
    <source>
        <dbReference type="EMBL" id="CAG8820104.1"/>
    </source>
</evidence>
<sequence length="131" mass="15702">EIKEFNLTILINSKKLLVKIARMLRPIYYFYKIPKLWIEIKKDNKNDEQEVEENMKQKLLETLKDIKNYQKRNKSIAKKIVVPIIDQTKIKDTIAQLYKIFLFTKAPDFIFNIPLLPEAIWNIIFKKLTSC</sequence>
<accession>A0ABN7W7Z7</accession>
<feature type="non-terminal residue" evidence="1">
    <location>
        <position position="1"/>
    </location>
</feature>
<reference evidence="1 2" key="1">
    <citation type="submission" date="2021-06" db="EMBL/GenBank/DDBJ databases">
        <authorList>
            <person name="Kallberg Y."/>
            <person name="Tangrot J."/>
            <person name="Rosling A."/>
        </authorList>
    </citation>
    <scope>NUCLEOTIDE SEQUENCE [LARGE SCALE GENOMIC DNA]</scope>
    <source>
        <strain evidence="1 2">120-4 pot B 10/14</strain>
    </source>
</reference>
<name>A0ABN7W7Z7_GIGMA</name>
<evidence type="ECO:0000313" key="2">
    <source>
        <dbReference type="Proteomes" id="UP000789901"/>
    </source>
</evidence>
<dbReference type="Proteomes" id="UP000789901">
    <property type="component" value="Unassembled WGS sequence"/>
</dbReference>
<proteinExistence type="predicted"/>
<keyword evidence="2" id="KW-1185">Reference proteome</keyword>
<protein>
    <submittedName>
        <fullName evidence="1">32650_t:CDS:1</fullName>
    </submittedName>
</protein>
<organism evidence="1 2">
    <name type="scientific">Gigaspora margarita</name>
    <dbReference type="NCBI Taxonomy" id="4874"/>
    <lineage>
        <taxon>Eukaryota</taxon>
        <taxon>Fungi</taxon>
        <taxon>Fungi incertae sedis</taxon>
        <taxon>Mucoromycota</taxon>
        <taxon>Glomeromycotina</taxon>
        <taxon>Glomeromycetes</taxon>
        <taxon>Diversisporales</taxon>
        <taxon>Gigasporaceae</taxon>
        <taxon>Gigaspora</taxon>
    </lineage>
</organism>
<dbReference type="EMBL" id="CAJVQB010033673">
    <property type="protein sequence ID" value="CAG8820104.1"/>
    <property type="molecule type" value="Genomic_DNA"/>
</dbReference>